<comment type="similarity">
    <text evidence="1">Belongs to the RelE toxin family.</text>
</comment>
<organism evidence="3 4">
    <name type="scientific">Aminivibrio pyruvatiphilus</name>
    <dbReference type="NCBI Taxonomy" id="1005740"/>
    <lineage>
        <taxon>Bacteria</taxon>
        <taxon>Thermotogati</taxon>
        <taxon>Synergistota</taxon>
        <taxon>Synergistia</taxon>
        <taxon>Synergistales</taxon>
        <taxon>Aminobacteriaceae</taxon>
        <taxon>Aminivibrio</taxon>
    </lineage>
</organism>
<gene>
    <name evidence="3" type="ORF">C8D99_13814</name>
</gene>
<name>A0A4V6QD54_9BACT</name>
<dbReference type="OrthoDB" id="9805098at2"/>
<dbReference type="InterPro" id="IPR007712">
    <property type="entry name" value="RelE/ParE_toxin"/>
</dbReference>
<dbReference type="RefSeq" id="WP_133959261.1">
    <property type="nucleotide sequence ID" value="NZ_SORI01000038.1"/>
</dbReference>
<dbReference type="Pfam" id="PF05016">
    <property type="entry name" value="ParE_toxin"/>
    <property type="match status" value="1"/>
</dbReference>
<protein>
    <submittedName>
        <fullName evidence="3">Addiction module RelE/StbE family toxin</fullName>
    </submittedName>
</protein>
<keyword evidence="4" id="KW-1185">Reference proteome</keyword>
<dbReference type="SUPFAM" id="SSF143011">
    <property type="entry name" value="RelE-like"/>
    <property type="match status" value="1"/>
</dbReference>
<reference evidence="3 4" key="1">
    <citation type="submission" date="2019-03" db="EMBL/GenBank/DDBJ databases">
        <title>Genomic Encyclopedia of Type Strains, Phase IV (KMG-IV): sequencing the most valuable type-strain genomes for metagenomic binning, comparative biology and taxonomic classification.</title>
        <authorList>
            <person name="Goeker M."/>
        </authorList>
    </citation>
    <scope>NUCLEOTIDE SEQUENCE [LARGE SCALE GENOMIC DNA]</scope>
    <source>
        <strain evidence="3 4">DSM 25964</strain>
    </source>
</reference>
<dbReference type="Gene3D" id="3.30.2310.20">
    <property type="entry name" value="RelE-like"/>
    <property type="match status" value="1"/>
</dbReference>
<evidence type="ECO:0000256" key="2">
    <source>
        <dbReference type="ARBA" id="ARBA00022649"/>
    </source>
</evidence>
<proteinExistence type="inferred from homology"/>
<dbReference type="NCBIfam" id="TIGR02385">
    <property type="entry name" value="RelE_StbE"/>
    <property type="match status" value="1"/>
</dbReference>
<keyword evidence="2" id="KW-1277">Toxin-antitoxin system</keyword>
<evidence type="ECO:0000256" key="1">
    <source>
        <dbReference type="ARBA" id="ARBA00006226"/>
    </source>
</evidence>
<dbReference type="Proteomes" id="UP000295066">
    <property type="component" value="Unassembled WGS sequence"/>
</dbReference>
<dbReference type="AlphaFoldDB" id="A0A4V6QD54"/>
<dbReference type="PANTHER" id="PTHR35601">
    <property type="entry name" value="TOXIN RELE"/>
    <property type="match status" value="1"/>
</dbReference>
<dbReference type="PANTHER" id="PTHR35601:SF1">
    <property type="entry name" value="TOXIN RELE"/>
    <property type="match status" value="1"/>
</dbReference>
<dbReference type="InterPro" id="IPR035093">
    <property type="entry name" value="RelE/ParE_toxin_dom_sf"/>
</dbReference>
<comment type="caution">
    <text evidence="3">The sequence shown here is derived from an EMBL/GenBank/DDBJ whole genome shotgun (WGS) entry which is preliminary data.</text>
</comment>
<sequence length="92" mass="10686">MSCYSVEISSEAAKKIKKFDRETQHLIFSYINRNLRNCPDPRASGKALTGPLRGLWRYRIGDYRLLAEIRDGEMLIIAVDVGHRSQVYSRRK</sequence>
<evidence type="ECO:0000313" key="4">
    <source>
        <dbReference type="Proteomes" id="UP000295066"/>
    </source>
</evidence>
<evidence type="ECO:0000313" key="3">
    <source>
        <dbReference type="EMBL" id="TDY52115.1"/>
    </source>
</evidence>
<accession>A0A4V6QD54</accession>
<dbReference type="EMBL" id="SORI01000038">
    <property type="protein sequence ID" value="TDY52115.1"/>
    <property type="molecule type" value="Genomic_DNA"/>
</dbReference>